<comment type="caution">
    <text evidence="2">The sequence shown here is derived from an EMBL/GenBank/DDBJ whole genome shotgun (WGS) entry which is preliminary data.</text>
</comment>
<evidence type="ECO:0000313" key="2">
    <source>
        <dbReference type="EMBL" id="MBM7797087.1"/>
    </source>
</evidence>
<accession>A0ABS2RDS9</accession>
<dbReference type="InterPro" id="IPR011009">
    <property type="entry name" value="Kinase-like_dom_sf"/>
</dbReference>
<organism evidence="2 3">
    <name type="scientific">Microlunatus panaciterrae</name>
    <dbReference type="NCBI Taxonomy" id="400768"/>
    <lineage>
        <taxon>Bacteria</taxon>
        <taxon>Bacillati</taxon>
        <taxon>Actinomycetota</taxon>
        <taxon>Actinomycetes</taxon>
        <taxon>Propionibacteriales</taxon>
        <taxon>Propionibacteriaceae</taxon>
        <taxon>Microlunatus</taxon>
    </lineage>
</organism>
<evidence type="ECO:0000259" key="1">
    <source>
        <dbReference type="Pfam" id="PF01636"/>
    </source>
</evidence>
<dbReference type="RefSeq" id="WP_204915816.1">
    <property type="nucleotide sequence ID" value="NZ_BAAAQP010000003.1"/>
</dbReference>
<reference evidence="2 3" key="1">
    <citation type="submission" date="2021-01" db="EMBL/GenBank/DDBJ databases">
        <title>Sequencing the genomes of 1000 actinobacteria strains.</title>
        <authorList>
            <person name="Klenk H.-P."/>
        </authorList>
    </citation>
    <scope>NUCLEOTIDE SEQUENCE [LARGE SCALE GENOMIC DNA]</scope>
    <source>
        <strain evidence="2 3">DSM 18662</strain>
    </source>
</reference>
<dbReference type="InterPro" id="IPR002575">
    <property type="entry name" value="Aminoglycoside_PTrfase"/>
</dbReference>
<evidence type="ECO:0000313" key="3">
    <source>
        <dbReference type="Proteomes" id="UP000704762"/>
    </source>
</evidence>
<dbReference type="Pfam" id="PF01636">
    <property type="entry name" value="APH"/>
    <property type="match status" value="1"/>
</dbReference>
<name>A0ABS2RDS9_9ACTN</name>
<feature type="domain" description="Aminoglycoside phosphotransferase" evidence="1">
    <location>
        <begin position="43"/>
        <end position="232"/>
    </location>
</feature>
<proteinExistence type="predicted"/>
<gene>
    <name evidence="2" type="ORF">JOE57_000008</name>
</gene>
<dbReference type="SUPFAM" id="SSF56112">
    <property type="entry name" value="Protein kinase-like (PK-like)"/>
    <property type="match status" value="1"/>
</dbReference>
<dbReference type="Proteomes" id="UP000704762">
    <property type="component" value="Unassembled WGS sequence"/>
</dbReference>
<dbReference type="EMBL" id="JAFBCF010000001">
    <property type="protein sequence ID" value="MBM7797087.1"/>
    <property type="molecule type" value="Genomic_DNA"/>
</dbReference>
<sequence length="332" mass="35447">MVSQVLSGTERAVFCLSDVDQVAQLVSGYVASRAGSDVAEVLFRAGRIDAVWAVRTTDGRDLVVKAHRAPVDLRARSAAVRAQLLLNAAGFPCPEPVSGPDRVGDLVMSIETLTAAGGPADGRQPKIRRGIAHGLSQHIEILGQAPELIDLAGRGPAWCRYQGGPWPTPHDPIFDFTSTPDGYEWLDEFARDASHQIRATREPDEIVVGHADWYLGNLRFEGEALAATFDWDVVADTEAVIAGMVAGSFTASSTNGAVLPTPADAAAFLTDYDDTRARPFTDRQQQCAAGAAAWVIAYNARCAVSLLQGVPLPDSPVLLARDSGEAYLRIRG</sequence>
<protein>
    <recommendedName>
        <fullName evidence="1">Aminoglycoside phosphotransferase domain-containing protein</fullName>
    </recommendedName>
</protein>
<keyword evidence="3" id="KW-1185">Reference proteome</keyword>